<feature type="region of interest" description="Disordered" evidence="1">
    <location>
        <begin position="1"/>
        <end position="50"/>
    </location>
</feature>
<proteinExistence type="predicted"/>
<reference evidence="2" key="2">
    <citation type="submission" date="2020-07" db="EMBL/GenBank/DDBJ databases">
        <authorList>
            <person name="Vera ALvarez R."/>
            <person name="Arias-Moreno D.M."/>
            <person name="Jimenez-Jacinto V."/>
            <person name="Jimenez-Bremont J.F."/>
            <person name="Swaminathan K."/>
            <person name="Moose S.P."/>
            <person name="Guerrero-Gonzalez M.L."/>
            <person name="Marino-Ramirez L."/>
            <person name="Landsman D."/>
            <person name="Rodriguez-Kessler M."/>
            <person name="Delgado-Sanchez P."/>
        </authorList>
    </citation>
    <scope>NUCLEOTIDE SEQUENCE</scope>
    <source>
        <tissue evidence="2">Cladode</tissue>
    </source>
</reference>
<protein>
    <submittedName>
        <fullName evidence="2">Uncharacterized protein</fullName>
    </submittedName>
</protein>
<sequence>MEDHLDPLSRLAPENESDDQEESLSLRDLPLTRPYSSTAVDPPPTVNHSRRSSASDFYFEFRVNHDDFVASPADDVIFGGRLLPFAPPPPRRSLSFSSACRCSDSLLLNESKPQLTQSAIRPSRSLTCRKVRKNSSSKAELLTRNSSNSCRSFNSDHYKAAAGIKPPWYWLVLGLPAKIPAEMELKDIKSRQVRRNISPTGSFSGDRCSSASWRILSVLSCKSHASIDVRKTAPYHL</sequence>
<evidence type="ECO:0000313" key="2">
    <source>
        <dbReference type="EMBL" id="MBA4659895.1"/>
    </source>
</evidence>
<dbReference type="EMBL" id="GISG01205476">
    <property type="protein sequence ID" value="MBA4659895.1"/>
    <property type="molecule type" value="Transcribed_RNA"/>
</dbReference>
<organism evidence="2">
    <name type="scientific">Opuntia streptacantha</name>
    <name type="common">Prickly pear cactus</name>
    <name type="synonym">Opuntia cardona</name>
    <dbReference type="NCBI Taxonomy" id="393608"/>
    <lineage>
        <taxon>Eukaryota</taxon>
        <taxon>Viridiplantae</taxon>
        <taxon>Streptophyta</taxon>
        <taxon>Embryophyta</taxon>
        <taxon>Tracheophyta</taxon>
        <taxon>Spermatophyta</taxon>
        <taxon>Magnoliopsida</taxon>
        <taxon>eudicotyledons</taxon>
        <taxon>Gunneridae</taxon>
        <taxon>Pentapetalae</taxon>
        <taxon>Caryophyllales</taxon>
        <taxon>Cactineae</taxon>
        <taxon>Cactaceae</taxon>
        <taxon>Opuntioideae</taxon>
        <taxon>Opuntia</taxon>
    </lineage>
</organism>
<accession>A0A7C9A8Z8</accession>
<dbReference type="PANTHER" id="PTHR34130:SF3">
    <property type="entry name" value="DUF1645 FAMILY PROTEIN"/>
    <property type="match status" value="1"/>
</dbReference>
<name>A0A7C9A8Z8_OPUST</name>
<dbReference type="PANTHER" id="PTHR34130">
    <property type="entry name" value="OS08G0243800 PROTEIN"/>
    <property type="match status" value="1"/>
</dbReference>
<dbReference type="AlphaFoldDB" id="A0A7C9A8Z8"/>
<reference evidence="2" key="1">
    <citation type="journal article" date="2013" name="J. Plant Res.">
        <title>Effect of fungi and light on seed germination of three Opuntia species from semiarid lands of central Mexico.</title>
        <authorList>
            <person name="Delgado-Sanchez P."/>
            <person name="Jimenez-Bremont J.F."/>
            <person name="Guerrero-Gonzalez Mde L."/>
            <person name="Flores J."/>
        </authorList>
    </citation>
    <scope>NUCLEOTIDE SEQUENCE</scope>
    <source>
        <tissue evidence="2">Cladode</tissue>
    </source>
</reference>
<evidence type="ECO:0000256" key="1">
    <source>
        <dbReference type="SAM" id="MobiDB-lite"/>
    </source>
</evidence>